<evidence type="ECO:0000313" key="1">
    <source>
        <dbReference type="EMBL" id="MCZ0808002.1"/>
    </source>
</evidence>
<dbReference type="Proteomes" id="UP001077662">
    <property type="component" value="Unassembled WGS sequence"/>
</dbReference>
<accession>A0AAP3DHZ7</accession>
<sequence>MRKIPVTGFLVQSNEFSSEHSHELYITSWNGMPVHTHPFSGTTSFNDGHDHQYIGVTEPAPTGVPHVHRYYTVTSFDDGHTHVIEGTTGPAIGLPRGGHVHYFEGYTTVNGRRPHSHHYKGTTENEID</sequence>
<dbReference type="InterPro" id="IPR024307">
    <property type="entry name" value="YmaF"/>
</dbReference>
<organism evidence="1 2">
    <name type="scientific">Brevibacillus laterosporus</name>
    <name type="common">Bacillus laterosporus</name>
    <dbReference type="NCBI Taxonomy" id="1465"/>
    <lineage>
        <taxon>Bacteria</taxon>
        <taxon>Bacillati</taxon>
        <taxon>Bacillota</taxon>
        <taxon>Bacilli</taxon>
        <taxon>Bacillales</taxon>
        <taxon>Paenibacillaceae</taxon>
        <taxon>Brevibacillus</taxon>
    </lineage>
</organism>
<name>A0AAP3DHZ7_BRELA</name>
<dbReference type="EMBL" id="JAPTNE010000017">
    <property type="protein sequence ID" value="MCZ0808002.1"/>
    <property type="molecule type" value="Genomic_DNA"/>
</dbReference>
<dbReference type="GeneID" id="61081020"/>
<dbReference type="RefSeq" id="WP_018673010.1">
    <property type="nucleotide sequence ID" value="NZ_CP032410.1"/>
</dbReference>
<proteinExistence type="predicted"/>
<comment type="caution">
    <text evidence="1">The sequence shown here is derived from an EMBL/GenBank/DDBJ whole genome shotgun (WGS) entry which is preliminary data.</text>
</comment>
<reference evidence="1" key="1">
    <citation type="submission" date="2022-09" db="EMBL/GenBank/DDBJ databases">
        <title>Genome analysis and characterization of larvicidal activity of Brevibacillus strains.</title>
        <authorList>
            <person name="Patrusheva E.V."/>
            <person name="Izotova A.O."/>
            <person name="Toshchakov S.V."/>
            <person name="Sineoky S.P."/>
        </authorList>
    </citation>
    <scope>NUCLEOTIDE SEQUENCE</scope>
    <source>
        <strain evidence="1">VKPM_B-13247</strain>
    </source>
</reference>
<dbReference type="Pfam" id="PF12788">
    <property type="entry name" value="YmaF"/>
    <property type="match status" value="1"/>
</dbReference>
<protein>
    <submittedName>
        <fullName evidence="1">YmaF family protein</fullName>
    </submittedName>
</protein>
<gene>
    <name evidence="1" type="ORF">O0554_13965</name>
</gene>
<evidence type="ECO:0000313" key="2">
    <source>
        <dbReference type="Proteomes" id="UP001077662"/>
    </source>
</evidence>
<dbReference type="AlphaFoldDB" id="A0AAP3DHZ7"/>